<dbReference type="AlphaFoldDB" id="A0A1C1D032"/>
<feature type="compositionally biased region" description="Low complexity" evidence="10">
    <location>
        <begin position="247"/>
        <end position="261"/>
    </location>
</feature>
<evidence type="ECO:0000256" key="1">
    <source>
        <dbReference type="ARBA" id="ARBA00004123"/>
    </source>
</evidence>
<dbReference type="Proteomes" id="UP000094526">
    <property type="component" value="Unassembled WGS sequence"/>
</dbReference>
<feature type="region of interest" description="Disordered" evidence="10">
    <location>
        <begin position="247"/>
        <end position="272"/>
    </location>
</feature>
<protein>
    <recommendedName>
        <fullName evidence="3">protein-histidine N-methyltransferase</fullName>
        <ecNumber evidence="3">2.1.1.85</ecNumber>
    </recommendedName>
</protein>
<sequence>MSFSFSFSGEDIEDDGEIQEQDALAKGMSVHTISDGEPTSSVPVLLPKRHSLEELLASLPSQISYNSLSVSPQSSSREDSSFDSSKGGISTDNTAIKIYRRSLFDMRAQLMAEANPSASESDSADTLLAGLENGDLSSGIYEGGFKTWECALDLASLLTGPLSRLPIDQHGMQDWEIIELGAGSAIPSLTILGEFLRRRQTSGDSQNHGHLKLTLCDYNVDVLRLATAPNVLLNYLFALGNASLPSSSTSTSSSSSSSSLSHHANEDEGDVDLEGLGGDALVRGTVKDLLAHKVSVDFISGGWGSEFVDLINSHPHSSSATSSSPPPPPPPPPIRPANLLILASETIYSPASIKTFSQTLISLLRTHRQRNGPKSSPETSTAKAWLAAKKVYFGVGGGVDEFAREVELLGGRSQVIFERKDTGIGRVVLEVTVEE</sequence>
<accession>A0A1C1D032</accession>
<evidence type="ECO:0000256" key="8">
    <source>
        <dbReference type="ARBA" id="ARBA00023242"/>
    </source>
</evidence>
<reference evidence="12" key="1">
    <citation type="submission" date="2015-07" db="EMBL/GenBank/DDBJ databases">
        <authorList>
            <person name="Teixeira M.M."/>
            <person name="Souza R.C."/>
            <person name="Almeida L.G."/>
            <person name="Vicente V.A."/>
            <person name="de Hoog S."/>
            <person name="Bocca A.L."/>
            <person name="de Almeida S.R."/>
            <person name="Vasconcelos A.T."/>
            <person name="Felipe M.S."/>
        </authorList>
    </citation>
    <scope>NUCLEOTIDE SEQUENCE [LARGE SCALE GENOMIC DNA]</scope>
    <source>
        <strain evidence="12">KSF</strain>
    </source>
</reference>
<dbReference type="eggNOG" id="KOG2920">
    <property type="taxonomic scope" value="Eukaryota"/>
</dbReference>
<evidence type="ECO:0000256" key="7">
    <source>
        <dbReference type="ARBA" id="ARBA00022691"/>
    </source>
</evidence>
<comment type="subcellular location">
    <subcellularLocation>
        <location evidence="2">Cytoplasm</location>
    </subcellularLocation>
    <subcellularLocation>
        <location evidence="1">Nucleus</location>
    </subcellularLocation>
</comment>
<comment type="similarity">
    <text evidence="9">Belongs to the methyltransferase superfamily. METTL18 family.</text>
</comment>
<dbReference type="EMBL" id="LGRB01000006">
    <property type="protein sequence ID" value="OCT54135.1"/>
    <property type="molecule type" value="Genomic_DNA"/>
</dbReference>
<feature type="region of interest" description="Disordered" evidence="10">
    <location>
        <begin position="1"/>
        <end position="43"/>
    </location>
</feature>
<dbReference type="VEuPathDB" id="FungiDB:CLCR_00179"/>
<keyword evidence="12" id="KW-1185">Reference proteome</keyword>
<dbReference type="EC" id="2.1.1.85" evidence="3"/>
<dbReference type="PANTHER" id="PTHR14614">
    <property type="entry name" value="HEPATOCELLULAR CARCINOMA-ASSOCIATED ANTIGEN"/>
    <property type="match status" value="1"/>
</dbReference>
<comment type="caution">
    <text evidence="11">The sequence shown here is derived from an EMBL/GenBank/DDBJ whole genome shotgun (WGS) entry which is preliminary data.</text>
</comment>
<feature type="compositionally biased region" description="Pro residues" evidence="10">
    <location>
        <begin position="324"/>
        <end position="335"/>
    </location>
</feature>
<evidence type="ECO:0000256" key="5">
    <source>
        <dbReference type="ARBA" id="ARBA00022603"/>
    </source>
</evidence>
<evidence type="ECO:0000256" key="6">
    <source>
        <dbReference type="ARBA" id="ARBA00022679"/>
    </source>
</evidence>
<gene>
    <name evidence="11" type="ORF">CLCR_00179</name>
</gene>
<evidence type="ECO:0000256" key="4">
    <source>
        <dbReference type="ARBA" id="ARBA00022490"/>
    </source>
</evidence>
<dbReference type="InterPro" id="IPR019410">
    <property type="entry name" value="Methyltransf_16"/>
</dbReference>
<dbReference type="PANTHER" id="PTHR14614:SF39">
    <property type="entry name" value="HISTIDINE PROTEIN METHYLTRANSFERASE 1 HOMOLOG"/>
    <property type="match status" value="1"/>
</dbReference>
<evidence type="ECO:0000256" key="9">
    <source>
        <dbReference type="ARBA" id="ARBA00038126"/>
    </source>
</evidence>
<feature type="compositionally biased region" description="Low complexity" evidence="10">
    <location>
        <begin position="314"/>
        <end position="323"/>
    </location>
</feature>
<evidence type="ECO:0000256" key="3">
    <source>
        <dbReference type="ARBA" id="ARBA00012533"/>
    </source>
</evidence>
<feature type="region of interest" description="Disordered" evidence="10">
    <location>
        <begin position="67"/>
        <end position="88"/>
    </location>
</feature>
<dbReference type="GO" id="GO:0005634">
    <property type="term" value="C:nucleus"/>
    <property type="evidence" value="ECO:0007669"/>
    <property type="project" value="UniProtKB-SubCell"/>
</dbReference>
<evidence type="ECO:0000256" key="10">
    <source>
        <dbReference type="SAM" id="MobiDB-lite"/>
    </source>
</evidence>
<dbReference type="GO" id="GO:0005737">
    <property type="term" value="C:cytoplasm"/>
    <property type="evidence" value="ECO:0007669"/>
    <property type="project" value="UniProtKB-SubCell"/>
</dbReference>
<keyword evidence="7" id="KW-0949">S-adenosyl-L-methionine</keyword>
<dbReference type="OrthoDB" id="1723750at2759"/>
<evidence type="ECO:0000256" key="2">
    <source>
        <dbReference type="ARBA" id="ARBA00004496"/>
    </source>
</evidence>
<dbReference type="STRING" id="86049.A0A1C1D032"/>
<name>A0A1C1D032_9EURO</name>
<feature type="region of interest" description="Disordered" evidence="10">
    <location>
        <begin position="314"/>
        <end position="335"/>
    </location>
</feature>
<dbReference type="Gene3D" id="3.40.50.150">
    <property type="entry name" value="Vaccinia Virus protein VP39"/>
    <property type="match status" value="1"/>
</dbReference>
<keyword evidence="4" id="KW-0963">Cytoplasm</keyword>
<dbReference type="GO" id="GO:0018064">
    <property type="term" value="F:protein-L-histidine N-tele-methyltransferase activity"/>
    <property type="evidence" value="ECO:0007669"/>
    <property type="project" value="UniProtKB-EC"/>
</dbReference>
<dbReference type="InterPro" id="IPR029063">
    <property type="entry name" value="SAM-dependent_MTases_sf"/>
</dbReference>
<dbReference type="VEuPathDB" id="FungiDB:G647_02562"/>
<dbReference type="GO" id="GO:0032259">
    <property type="term" value="P:methylation"/>
    <property type="evidence" value="ECO:0007669"/>
    <property type="project" value="UniProtKB-KW"/>
</dbReference>
<proteinExistence type="inferred from homology"/>
<organism evidence="11 12">
    <name type="scientific">Cladophialophora carrionii</name>
    <dbReference type="NCBI Taxonomy" id="86049"/>
    <lineage>
        <taxon>Eukaryota</taxon>
        <taxon>Fungi</taxon>
        <taxon>Dikarya</taxon>
        <taxon>Ascomycota</taxon>
        <taxon>Pezizomycotina</taxon>
        <taxon>Eurotiomycetes</taxon>
        <taxon>Chaetothyriomycetidae</taxon>
        <taxon>Chaetothyriales</taxon>
        <taxon>Herpotrichiellaceae</taxon>
        <taxon>Cladophialophora</taxon>
    </lineage>
</organism>
<keyword evidence="6" id="KW-0808">Transferase</keyword>
<evidence type="ECO:0000313" key="12">
    <source>
        <dbReference type="Proteomes" id="UP000094526"/>
    </source>
</evidence>
<feature type="compositionally biased region" description="Acidic residues" evidence="10">
    <location>
        <begin position="10"/>
        <end position="20"/>
    </location>
</feature>
<evidence type="ECO:0000313" key="11">
    <source>
        <dbReference type="EMBL" id="OCT54135.1"/>
    </source>
</evidence>
<keyword evidence="5" id="KW-0489">Methyltransferase</keyword>
<keyword evidence="8" id="KW-0539">Nucleus</keyword>